<dbReference type="AlphaFoldDB" id="A0A1K2I2R6"/>
<evidence type="ECO:0000313" key="1">
    <source>
        <dbReference type="EMBL" id="SFZ86678.1"/>
    </source>
</evidence>
<keyword evidence="2" id="KW-1185">Reference proteome</keyword>
<protein>
    <submittedName>
        <fullName evidence="1">Uncharacterized protein</fullName>
    </submittedName>
</protein>
<organism evidence="1 2">
    <name type="scientific">Devosia enhydra</name>
    <dbReference type="NCBI Taxonomy" id="665118"/>
    <lineage>
        <taxon>Bacteria</taxon>
        <taxon>Pseudomonadati</taxon>
        <taxon>Pseudomonadota</taxon>
        <taxon>Alphaproteobacteria</taxon>
        <taxon>Hyphomicrobiales</taxon>
        <taxon>Devosiaceae</taxon>
        <taxon>Devosia</taxon>
    </lineage>
</organism>
<gene>
    <name evidence="1" type="ORF">SAMN02983003_3872</name>
</gene>
<dbReference type="OrthoDB" id="9968111at2"/>
<sequence>MSKKVYPEEAASTHFYYLSELFSETERRIYTGEPLPLPPSADGSESIILEYSAQRTEFLRAAYENVGRQLLQAFVPSESIASEEGQRFLRHYAAVAALGSLARNEVAALRYNGKSPSGLAHADWRPMRSTVVRIITGAFLTVPDASQPWKAMGMTAALMNRGMGRERNLSASHIRNALNSFVLKDGARILQQAADVQTAALEEIAQEWSVLNGVWLRARDYYKPEHLTLHHLRKATRSRLIFDWRREAEQDPTARLSISAVCALDSRAIKEWSKLLQARRAA</sequence>
<reference evidence="1 2" key="1">
    <citation type="submission" date="2016-11" db="EMBL/GenBank/DDBJ databases">
        <authorList>
            <person name="Jaros S."/>
            <person name="Januszkiewicz K."/>
            <person name="Wedrychowicz H."/>
        </authorList>
    </citation>
    <scope>NUCLEOTIDE SEQUENCE [LARGE SCALE GENOMIC DNA]</scope>
    <source>
        <strain evidence="1 2">ATCC 23634</strain>
    </source>
</reference>
<proteinExistence type="predicted"/>
<name>A0A1K2I2R6_9HYPH</name>
<evidence type="ECO:0000313" key="2">
    <source>
        <dbReference type="Proteomes" id="UP000183447"/>
    </source>
</evidence>
<dbReference type="Proteomes" id="UP000183447">
    <property type="component" value="Unassembled WGS sequence"/>
</dbReference>
<dbReference type="STRING" id="665118.SAMN02983003_3872"/>
<dbReference type="RefSeq" id="WP_143145910.1">
    <property type="nucleotide sequence ID" value="NZ_FPKU01000004.1"/>
</dbReference>
<dbReference type="EMBL" id="FPKU01000004">
    <property type="protein sequence ID" value="SFZ86678.1"/>
    <property type="molecule type" value="Genomic_DNA"/>
</dbReference>
<accession>A0A1K2I2R6</accession>